<evidence type="ECO:0000259" key="2">
    <source>
        <dbReference type="Pfam" id="PF25597"/>
    </source>
</evidence>
<dbReference type="Pfam" id="PF25597">
    <property type="entry name" value="SH3_retrovirus"/>
    <property type="match status" value="1"/>
</dbReference>
<sequence>QVLLRVPRQNNMYNVDLRNIAPSRRLTCLFAKAILDESNLWDMRLGHINFKTMNKLVRGNLVRGLPSKIFENDHTCVACQKGKQHKAFADEGFFVGYSTHSKAFRVFNTRTKIIEENLRITFLENQMLQELDLAGCTKANIDAGQAKKKTVFGPQYVLLPLLTFDSQGSKSLEDKVANDARKKCTKVPRKENRVQDPAKQGDKMINRRILNTVSSPVNAVSSSFTTVDPGRERPQRTEFKSMIRQDKDASENRIFTPVGTAGSTYVYLGGSIPVDAATLLNADLPNDHLMPDLEDTTDIGIFSSAYDDEVEGAEADFNNLELTTVVSPIPTTRIHKDHPK</sequence>
<dbReference type="InterPro" id="IPR025724">
    <property type="entry name" value="GAG-pre-integrase_dom"/>
</dbReference>
<comment type="caution">
    <text evidence="3">The sequence shown here is derived from an EMBL/GenBank/DDBJ whole genome shotgun (WGS) entry which is preliminary data.</text>
</comment>
<dbReference type="Pfam" id="PF13976">
    <property type="entry name" value="gag_pre-integrs"/>
    <property type="match status" value="1"/>
</dbReference>
<protein>
    <submittedName>
        <fullName evidence="3">Ribonuclease H-like domain-containing protein</fullName>
    </submittedName>
</protein>
<feature type="domain" description="GAG-pre-integrase" evidence="1">
    <location>
        <begin position="12"/>
        <end position="84"/>
    </location>
</feature>
<feature type="domain" description="Retroviral polymerase SH3-like" evidence="2">
    <location>
        <begin position="89"/>
        <end position="128"/>
    </location>
</feature>
<dbReference type="AlphaFoldDB" id="A0A699IV10"/>
<proteinExistence type="predicted"/>
<gene>
    <name evidence="3" type="ORF">Tci_559938</name>
</gene>
<organism evidence="3">
    <name type="scientific">Tanacetum cinerariifolium</name>
    <name type="common">Dalmatian daisy</name>
    <name type="synonym">Chrysanthemum cinerariifolium</name>
    <dbReference type="NCBI Taxonomy" id="118510"/>
    <lineage>
        <taxon>Eukaryota</taxon>
        <taxon>Viridiplantae</taxon>
        <taxon>Streptophyta</taxon>
        <taxon>Embryophyta</taxon>
        <taxon>Tracheophyta</taxon>
        <taxon>Spermatophyta</taxon>
        <taxon>Magnoliopsida</taxon>
        <taxon>eudicotyledons</taxon>
        <taxon>Gunneridae</taxon>
        <taxon>Pentapetalae</taxon>
        <taxon>asterids</taxon>
        <taxon>campanulids</taxon>
        <taxon>Asterales</taxon>
        <taxon>Asteraceae</taxon>
        <taxon>Asteroideae</taxon>
        <taxon>Anthemideae</taxon>
        <taxon>Anthemidinae</taxon>
        <taxon>Tanacetum</taxon>
    </lineage>
</organism>
<evidence type="ECO:0000259" key="1">
    <source>
        <dbReference type="Pfam" id="PF13976"/>
    </source>
</evidence>
<reference evidence="3" key="1">
    <citation type="journal article" date="2019" name="Sci. Rep.">
        <title>Draft genome of Tanacetum cinerariifolium, the natural source of mosquito coil.</title>
        <authorList>
            <person name="Yamashiro T."/>
            <person name="Shiraishi A."/>
            <person name="Satake H."/>
            <person name="Nakayama K."/>
        </authorList>
    </citation>
    <scope>NUCLEOTIDE SEQUENCE</scope>
</reference>
<feature type="non-terminal residue" evidence="3">
    <location>
        <position position="1"/>
    </location>
</feature>
<dbReference type="EMBL" id="BKCJ010336404">
    <property type="protein sequence ID" value="GEZ87965.1"/>
    <property type="molecule type" value="Genomic_DNA"/>
</dbReference>
<accession>A0A699IV10</accession>
<name>A0A699IV10_TANCI</name>
<dbReference type="InterPro" id="IPR057670">
    <property type="entry name" value="SH3_retrovirus"/>
</dbReference>
<evidence type="ECO:0000313" key="3">
    <source>
        <dbReference type="EMBL" id="GEZ87965.1"/>
    </source>
</evidence>